<dbReference type="EMBL" id="JAQGEF010000034">
    <property type="protein sequence ID" value="MDA3616562.1"/>
    <property type="molecule type" value="Genomic_DNA"/>
</dbReference>
<protein>
    <submittedName>
        <fullName evidence="3">Right-handed parallel beta-helix repeat-containing protein</fullName>
    </submittedName>
</protein>
<accession>A0ABT4UNY4</accession>
<dbReference type="Proteomes" id="UP001210231">
    <property type="component" value="Unassembled WGS sequence"/>
</dbReference>
<evidence type="ECO:0000313" key="4">
    <source>
        <dbReference type="Proteomes" id="UP001210231"/>
    </source>
</evidence>
<dbReference type="RefSeq" id="WP_407032892.1">
    <property type="nucleotide sequence ID" value="NZ_JAQGEF010000034.1"/>
</dbReference>
<organism evidence="3 4">
    <name type="scientific">Polluticaenibacter yanchengensis</name>
    <dbReference type="NCBI Taxonomy" id="3014562"/>
    <lineage>
        <taxon>Bacteria</taxon>
        <taxon>Pseudomonadati</taxon>
        <taxon>Bacteroidota</taxon>
        <taxon>Chitinophagia</taxon>
        <taxon>Chitinophagales</taxon>
        <taxon>Chitinophagaceae</taxon>
        <taxon>Polluticaenibacter</taxon>
    </lineage>
</organism>
<dbReference type="SUPFAM" id="SSF51126">
    <property type="entry name" value="Pectin lyase-like"/>
    <property type="match status" value="1"/>
</dbReference>
<name>A0ABT4UNY4_9BACT</name>
<keyword evidence="4" id="KW-1185">Reference proteome</keyword>
<sequence length="648" mass="72964">MLLKKLLLSAVLSCIGFTSVMAAAEIWVSPNGSDKNAGTKEQPVQTVAQAVRLAREMRRLNDPKIDGGIQIFVKEGTYQLFEPVYIRTEDAGTVSSPTTITNAPGEQPVISGGMPVKGWQKLRATVKGLPKEALGNVWVADAPRVHGRVIETRQLWVNDLKAVRARDRDGDSMSRIIRWDKTTEQVWIPKPKTASLKEVETLEFLIHQWWEVANLRVRQYEDFGDSVRLSFYQPESKIQNEHPWPAPWHSAKTGNSAFFLSNAIQLLNQPGEWFQDIAAGKIYYWPRTGENLATANVVIPVLENLVLVNGSIDFPVQYFNLNGLHFKYATWLRPSHHGHVPHQAGLYMLEAYKLKIPGTPDKKGLENQAWLGRQGAALLYNFSHNNKITNCTFMHMAATGVDFVRGSKNNFINGNVFKDIGGTALMVGTFSDEDYEAHIPFNPYDNRVVANDDIITNNLISNATNEDWGCVGIGAGFVKNITIANNDISDLGYSGISVGWGWSRTINVMSNNKILANKITHYGKHMYDVAAVYTLSAQPGSQIMYNHIDSIYVAPYAHLPEHWFYLYCDEGSAYFTVKDNWCPQQKFLRNANGPNNLWENNGPMVNDSIRFSAGLKDDFKHLLKYRTDIDYKRPVNYFDGIEKNTGHE</sequence>
<proteinExistence type="predicted"/>
<dbReference type="PANTHER" id="PTHR36453:SF1">
    <property type="entry name" value="RIGHT HANDED BETA HELIX DOMAIN-CONTAINING PROTEIN"/>
    <property type="match status" value="1"/>
</dbReference>
<dbReference type="InterPro" id="IPR048482">
    <property type="entry name" value="GH141_ins"/>
</dbReference>
<dbReference type="InterPro" id="IPR006626">
    <property type="entry name" value="PbH1"/>
</dbReference>
<reference evidence="3 4" key="1">
    <citation type="submission" date="2022-12" db="EMBL/GenBank/DDBJ databases">
        <title>Chitinophagaceae gen. sp. nov., a new member of the family Chitinophagaceae, isolated from soil in a chemical factory.</title>
        <authorList>
            <person name="Ke Z."/>
        </authorList>
    </citation>
    <scope>NUCLEOTIDE SEQUENCE [LARGE SCALE GENOMIC DNA]</scope>
    <source>
        <strain evidence="3 4">LY-5</strain>
    </source>
</reference>
<dbReference type="InterPro" id="IPR012334">
    <property type="entry name" value="Pectin_lyas_fold"/>
</dbReference>
<keyword evidence="1" id="KW-0732">Signal</keyword>
<dbReference type="PANTHER" id="PTHR36453">
    <property type="entry name" value="SECRETED PROTEIN-RELATED"/>
    <property type="match status" value="1"/>
</dbReference>
<evidence type="ECO:0000313" key="3">
    <source>
        <dbReference type="EMBL" id="MDA3616562.1"/>
    </source>
</evidence>
<evidence type="ECO:0000256" key="1">
    <source>
        <dbReference type="SAM" id="SignalP"/>
    </source>
</evidence>
<feature type="chain" id="PRO_5045997040" evidence="1">
    <location>
        <begin position="23"/>
        <end position="648"/>
    </location>
</feature>
<feature type="signal peptide" evidence="1">
    <location>
        <begin position="1"/>
        <end position="22"/>
    </location>
</feature>
<dbReference type="Gene3D" id="2.160.20.10">
    <property type="entry name" value="Single-stranded right-handed beta-helix, Pectin lyase-like"/>
    <property type="match status" value="2"/>
</dbReference>
<comment type="caution">
    <text evidence="3">The sequence shown here is derived from an EMBL/GenBank/DDBJ whole genome shotgun (WGS) entry which is preliminary data.</text>
</comment>
<dbReference type="Pfam" id="PF21231">
    <property type="entry name" value="GH141_M"/>
    <property type="match status" value="1"/>
</dbReference>
<feature type="domain" description="GH141-like insertion" evidence="2">
    <location>
        <begin position="135"/>
        <end position="287"/>
    </location>
</feature>
<evidence type="ECO:0000259" key="2">
    <source>
        <dbReference type="Pfam" id="PF21231"/>
    </source>
</evidence>
<dbReference type="SMART" id="SM00710">
    <property type="entry name" value="PbH1"/>
    <property type="match status" value="4"/>
</dbReference>
<gene>
    <name evidence="3" type="ORF">O3P16_17250</name>
</gene>
<dbReference type="InterPro" id="IPR011050">
    <property type="entry name" value="Pectin_lyase_fold/virulence"/>
</dbReference>